<dbReference type="SUPFAM" id="SSF51322">
    <property type="entry name" value="Cyanovirin-N"/>
    <property type="match status" value="1"/>
</dbReference>
<reference evidence="3" key="2">
    <citation type="journal article" date="2023" name="IMA Fungus">
        <title>Comparative genomic study of the Penicillium genus elucidates a diverse pangenome and 15 lateral gene transfer events.</title>
        <authorList>
            <person name="Petersen C."/>
            <person name="Sorensen T."/>
            <person name="Nielsen M.R."/>
            <person name="Sondergaard T.E."/>
            <person name="Sorensen J.L."/>
            <person name="Fitzpatrick D.A."/>
            <person name="Frisvad J.C."/>
            <person name="Nielsen K.L."/>
        </authorList>
    </citation>
    <scope>NUCLEOTIDE SEQUENCE</scope>
    <source>
        <strain evidence="3">IBT 16125</strain>
    </source>
</reference>
<name>A0AAD6BTM0_9EURO</name>
<proteinExistence type="predicted"/>
<evidence type="ECO:0000313" key="4">
    <source>
        <dbReference type="Proteomes" id="UP001213681"/>
    </source>
</evidence>
<dbReference type="AlphaFoldDB" id="A0AAD6BTM0"/>
<organism evidence="3 4">
    <name type="scientific">Penicillium daleae</name>
    <dbReference type="NCBI Taxonomy" id="63821"/>
    <lineage>
        <taxon>Eukaryota</taxon>
        <taxon>Fungi</taxon>
        <taxon>Dikarya</taxon>
        <taxon>Ascomycota</taxon>
        <taxon>Pezizomycotina</taxon>
        <taxon>Eurotiomycetes</taxon>
        <taxon>Eurotiomycetidae</taxon>
        <taxon>Eurotiales</taxon>
        <taxon>Aspergillaceae</taxon>
        <taxon>Penicillium</taxon>
    </lineage>
</organism>
<evidence type="ECO:0000313" key="3">
    <source>
        <dbReference type="EMBL" id="KAJ5432724.1"/>
    </source>
</evidence>
<feature type="domain" description="Cyanovirin-N" evidence="2">
    <location>
        <begin position="24"/>
        <end position="69"/>
    </location>
</feature>
<accession>A0AAD6BTM0</accession>
<feature type="chain" id="PRO_5041975500" description="Cyanovirin-N domain-containing protein" evidence="1">
    <location>
        <begin position="21"/>
        <end position="70"/>
    </location>
</feature>
<protein>
    <recommendedName>
        <fullName evidence="2">Cyanovirin-N domain-containing protein</fullName>
    </recommendedName>
</protein>
<evidence type="ECO:0000256" key="1">
    <source>
        <dbReference type="SAM" id="SignalP"/>
    </source>
</evidence>
<evidence type="ECO:0000259" key="2">
    <source>
        <dbReference type="Pfam" id="PF08881"/>
    </source>
</evidence>
<dbReference type="Proteomes" id="UP001213681">
    <property type="component" value="Unassembled WGS sequence"/>
</dbReference>
<comment type="caution">
    <text evidence="3">The sequence shown here is derived from an EMBL/GenBank/DDBJ whole genome shotgun (WGS) entry which is preliminary data.</text>
</comment>
<dbReference type="RefSeq" id="XP_056760016.1">
    <property type="nucleotide sequence ID" value="XM_056915262.1"/>
</dbReference>
<feature type="signal peptide" evidence="1">
    <location>
        <begin position="1"/>
        <end position="20"/>
    </location>
</feature>
<dbReference type="InterPro" id="IPR011058">
    <property type="entry name" value="Cyanovirin-N"/>
</dbReference>
<reference evidence="3" key="1">
    <citation type="submission" date="2022-12" db="EMBL/GenBank/DDBJ databases">
        <authorList>
            <person name="Petersen C."/>
        </authorList>
    </citation>
    <scope>NUCLEOTIDE SEQUENCE</scope>
    <source>
        <strain evidence="3">IBT 16125</strain>
    </source>
</reference>
<dbReference type="EMBL" id="JAPVEA010000009">
    <property type="protein sequence ID" value="KAJ5432724.1"/>
    <property type="molecule type" value="Genomic_DNA"/>
</dbReference>
<dbReference type="InterPro" id="IPR036673">
    <property type="entry name" value="Cyanovirin-N_sf"/>
</dbReference>
<gene>
    <name evidence="3" type="ORF">N7458_011880</name>
</gene>
<keyword evidence="1" id="KW-0732">Signal</keyword>
<keyword evidence="4" id="KW-1185">Reference proteome</keyword>
<dbReference type="Pfam" id="PF08881">
    <property type="entry name" value="CVNH"/>
    <property type="match status" value="1"/>
</dbReference>
<dbReference type="Gene3D" id="2.30.60.10">
    <property type="entry name" value="Cyanovirin-N"/>
    <property type="match status" value="1"/>
</dbReference>
<sequence>MQFVLNKLALLALFAIAVSGASKFADTCQNIESSGSMIQAECQERENGQLQMSQLDLNRCIKNSKGSLKT</sequence>
<dbReference type="GeneID" id="81605505"/>